<reference evidence="3 4" key="1">
    <citation type="submission" date="2017-05" db="EMBL/GenBank/DDBJ databases">
        <authorList>
            <person name="Varghese N."/>
            <person name="Submissions S."/>
        </authorList>
    </citation>
    <scope>NUCLEOTIDE SEQUENCE [LARGE SCALE GENOMIC DNA]</scope>
    <source>
        <strain evidence="3 4">DSM 19382</strain>
    </source>
</reference>
<dbReference type="PROSITE" id="PS51257">
    <property type="entry name" value="PROKAR_LIPOPROTEIN"/>
    <property type="match status" value="1"/>
</dbReference>
<dbReference type="Gene3D" id="1.20.58.1690">
    <property type="match status" value="1"/>
</dbReference>
<evidence type="ECO:0000313" key="4">
    <source>
        <dbReference type="Proteomes" id="UP000317289"/>
    </source>
</evidence>
<sequence length="290" mass="33904">MKKLFGLLLLTMLFSCKENKNEKNKNDKPQEKEILTELYGSWVGGFIVKERDTTKELTEMYSNKINIVIKKITESEVIGQNIVAGNERPLKGKMIQNGNIIHFVLNEPGDDKNDGVFDFEIKNNVLKGTWIANNKNKNVTERSFELTKKKFIYNPAAMLSEGDMYVDFVNPKKQKIKFEDEENNEEYIENTYRMASPSVYTINSSKQKLKESDVKNLKKLDLEILRNTIFARHGLTFKTKTIRQFFDRVDWYIPISENVNSELTMVEKENIALLKRFEKYAEDNYDTFGR</sequence>
<dbReference type="Proteomes" id="UP000317289">
    <property type="component" value="Unassembled WGS sequence"/>
</dbReference>
<keyword evidence="5" id="KW-1185">Reference proteome</keyword>
<dbReference type="Proteomes" id="UP000468990">
    <property type="component" value="Unassembled WGS sequence"/>
</dbReference>
<proteinExistence type="predicted"/>
<name>A0A521DWY7_9FLAO</name>
<dbReference type="EMBL" id="FXTA01000003">
    <property type="protein sequence ID" value="SMO75380.1"/>
    <property type="molecule type" value="Genomic_DNA"/>
</dbReference>
<dbReference type="SMART" id="SM01324">
    <property type="entry name" value="YARHG"/>
    <property type="match status" value="1"/>
</dbReference>
<evidence type="ECO:0000313" key="3">
    <source>
        <dbReference type="EMBL" id="SMO75380.1"/>
    </source>
</evidence>
<accession>A0A521DWY7</accession>
<dbReference type="EMBL" id="WKKG01000004">
    <property type="protein sequence ID" value="MRX68143.1"/>
    <property type="molecule type" value="Genomic_DNA"/>
</dbReference>
<dbReference type="OrthoDB" id="353549at2"/>
<evidence type="ECO:0000259" key="1">
    <source>
        <dbReference type="SMART" id="SM01324"/>
    </source>
</evidence>
<evidence type="ECO:0000313" key="5">
    <source>
        <dbReference type="Proteomes" id="UP000468990"/>
    </source>
</evidence>
<dbReference type="AlphaFoldDB" id="A0A521DWY7"/>
<gene>
    <name evidence="2" type="ORF">GJU42_09260</name>
    <name evidence="3" type="ORF">SAMN06265349_103609</name>
</gene>
<dbReference type="InterPro" id="IPR038434">
    <property type="entry name" value="YARHG_sf"/>
</dbReference>
<evidence type="ECO:0000313" key="2">
    <source>
        <dbReference type="EMBL" id="MRX68143.1"/>
    </source>
</evidence>
<feature type="domain" description="YARHG" evidence="1">
    <location>
        <begin position="198"/>
        <end position="279"/>
    </location>
</feature>
<dbReference type="Pfam" id="PF13308">
    <property type="entry name" value="YARHG"/>
    <property type="match status" value="1"/>
</dbReference>
<reference evidence="2 5" key="2">
    <citation type="submission" date="2019-11" db="EMBL/GenBank/DDBJ databases">
        <title>Flavobacterium resistens genome.</title>
        <authorList>
            <person name="Wilson V.M."/>
            <person name="Newman J.D."/>
        </authorList>
    </citation>
    <scope>NUCLEOTIDE SEQUENCE [LARGE SCALE GENOMIC DNA]</scope>
    <source>
        <strain evidence="2 5">DSM 19382</strain>
    </source>
</reference>
<protein>
    <submittedName>
        <fullName evidence="3">YARHG domain-containing protein</fullName>
    </submittedName>
</protein>
<dbReference type="RefSeq" id="WP_142451238.1">
    <property type="nucleotide sequence ID" value="NZ_FXTA01000003.1"/>
</dbReference>
<organism evidence="3 4">
    <name type="scientific">Flavobacterium resistens</name>
    <dbReference type="NCBI Taxonomy" id="443612"/>
    <lineage>
        <taxon>Bacteria</taxon>
        <taxon>Pseudomonadati</taxon>
        <taxon>Bacteroidota</taxon>
        <taxon>Flavobacteriia</taxon>
        <taxon>Flavobacteriales</taxon>
        <taxon>Flavobacteriaceae</taxon>
        <taxon>Flavobacterium</taxon>
    </lineage>
</organism>
<dbReference type="InterPro" id="IPR025582">
    <property type="entry name" value="YARHG_dom"/>
</dbReference>